<proteinExistence type="predicted"/>
<dbReference type="AlphaFoldDB" id="A0A1L3ZSD7"/>
<sequence length="97" mass="10655">MTHSTIDQHYIVVYTKDNTNLSAPLRPPAAKDFENQVQALGFTTRVYRALEVTWSTNGGRERSGPLPAPKAHELLKELLALGYNDAATHPVEATIPA</sequence>
<dbReference type="RefSeq" id="WP_072596102.1">
    <property type="nucleotide sequence ID" value="NZ_CP018221.1"/>
</dbReference>
<keyword evidence="2" id="KW-1185">Reference proteome</keyword>
<evidence type="ECO:0000313" key="1">
    <source>
        <dbReference type="EMBL" id="API58535.1"/>
    </source>
</evidence>
<reference evidence="2" key="1">
    <citation type="submission" date="2016-11" db="EMBL/GenBank/DDBJ databases">
        <title>Complete Genome Sequence of alachlor-degrading Sphingomonas sp. strain JJ-A5.</title>
        <authorList>
            <person name="Lee H."/>
            <person name="Ka J.-O."/>
        </authorList>
    </citation>
    <scope>NUCLEOTIDE SEQUENCE [LARGE SCALE GENOMIC DNA]</scope>
    <source>
        <strain evidence="2">JJ-A5</strain>
    </source>
</reference>
<evidence type="ECO:0000313" key="2">
    <source>
        <dbReference type="Proteomes" id="UP000182063"/>
    </source>
</evidence>
<dbReference type="EMBL" id="CP018221">
    <property type="protein sequence ID" value="API58535.1"/>
    <property type="molecule type" value="Genomic_DNA"/>
</dbReference>
<organism evidence="1 2">
    <name type="scientific">Tardibacter chloracetimidivorans</name>
    <dbReference type="NCBI Taxonomy" id="1921510"/>
    <lineage>
        <taxon>Bacteria</taxon>
        <taxon>Pseudomonadati</taxon>
        <taxon>Pseudomonadota</taxon>
        <taxon>Alphaproteobacteria</taxon>
        <taxon>Sphingomonadales</taxon>
        <taxon>Sphingomonadaceae</taxon>
        <taxon>Tardibacter</taxon>
    </lineage>
</organism>
<gene>
    <name evidence="1" type="ORF">BSL82_03770</name>
</gene>
<protein>
    <submittedName>
        <fullName evidence="1">Uncharacterized protein</fullName>
    </submittedName>
</protein>
<dbReference type="KEGG" id="sphj:BSL82_03770"/>
<name>A0A1L3ZSD7_9SPHN</name>
<accession>A0A1L3ZSD7</accession>
<dbReference type="Proteomes" id="UP000182063">
    <property type="component" value="Chromosome"/>
</dbReference>